<dbReference type="AlphaFoldDB" id="A0A6P4EBM9"/>
<reference evidence="6" key="2">
    <citation type="submission" date="2025-04" db="UniProtKB">
        <authorList>
            <consortium name="RefSeq"/>
        </authorList>
    </citation>
    <scope>IDENTIFICATION</scope>
</reference>
<dbReference type="RefSeq" id="XP_016972558.1">
    <property type="nucleotide sequence ID" value="XM_017117069.1"/>
</dbReference>
<protein>
    <recommendedName>
        <fullName evidence="1">Small integral membrane protein 14</fullName>
    </recommendedName>
</protein>
<sequence length="131" mass="14433">MCNYYSHSSCASQTQSKTMSDDFDGCECVWSQEYAMQRLINFIRQNQNACTDTECFDVSGRPSQQAQATGRGDDSGFTVAMIFLIVAMFMYILNPSTWGNLTSSNKRAGGRRDNNQDGSGPPPQPPPPAIN</sequence>
<feature type="region of interest" description="Disordered" evidence="2">
    <location>
        <begin position="102"/>
        <end position="131"/>
    </location>
</feature>
<organism evidence="6">
    <name type="scientific">Drosophila rhopaloa</name>
    <name type="common">Fruit fly</name>
    <dbReference type="NCBI Taxonomy" id="1041015"/>
    <lineage>
        <taxon>Eukaryota</taxon>
        <taxon>Metazoa</taxon>
        <taxon>Ecdysozoa</taxon>
        <taxon>Arthropoda</taxon>
        <taxon>Hexapoda</taxon>
        <taxon>Insecta</taxon>
        <taxon>Pterygota</taxon>
        <taxon>Neoptera</taxon>
        <taxon>Endopterygota</taxon>
        <taxon>Diptera</taxon>
        <taxon>Brachycera</taxon>
        <taxon>Muscomorpha</taxon>
        <taxon>Ephydroidea</taxon>
        <taxon>Drosophilidae</taxon>
        <taxon>Drosophila</taxon>
        <taxon>Sophophora</taxon>
    </lineage>
</organism>
<evidence type="ECO:0000256" key="1">
    <source>
        <dbReference type="ARBA" id="ARBA00017902"/>
    </source>
</evidence>
<reference evidence="5" key="1">
    <citation type="journal article" date="2021" name="Elife">
        <title>Highly contiguous assemblies of 101 drosophilid genomes.</title>
        <authorList>
            <person name="Kim B.Y."/>
            <person name="Wang J.R."/>
            <person name="Miller D.E."/>
            <person name="Barmina O."/>
            <person name="Delaney E."/>
            <person name="Thompson A."/>
            <person name="Comeault A.A."/>
            <person name="Peede D."/>
            <person name="D'Agostino E.R."/>
            <person name="Pelaez J."/>
            <person name="Aguilar J.M."/>
            <person name="Haji D."/>
            <person name="Matsunaga T."/>
            <person name="Armstrong E.E."/>
            <person name="Zych M."/>
            <person name="Ogawa Y."/>
            <person name="Stamenkovic-Radak M."/>
            <person name="Jelic M."/>
            <person name="Veselinovic M.S."/>
            <person name="Tanaskovic M."/>
            <person name="Eric P."/>
            <person name="Gao J.J."/>
            <person name="Katoh T.K."/>
            <person name="Toda M.J."/>
            <person name="Watabe H."/>
            <person name="Watada M."/>
            <person name="Davis J.S."/>
            <person name="Moyle L.C."/>
            <person name="Manoli G."/>
            <person name="Bertolini E."/>
            <person name="Kostal V."/>
            <person name="Hawley R.S."/>
            <person name="Takahashi A."/>
            <person name="Jones C.D."/>
            <person name="Price D.K."/>
            <person name="Whiteman N."/>
            <person name="Kopp A."/>
            <person name="Matute D.R."/>
            <person name="Petrov D.A."/>
        </authorList>
    </citation>
    <scope>NUCLEOTIDE SEQUENCE [LARGE SCALE GENOMIC DNA]</scope>
</reference>
<keyword evidence="5" id="KW-1185">Reference proteome</keyword>
<accession>A0A6P4EBM9</accession>
<proteinExistence type="predicted"/>
<evidence type="ECO:0000256" key="3">
    <source>
        <dbReference type="SAM" id="Phobius"/>
    </source>
</evidence>
<reference evidence="4" key="3">
    <citation type="submission" date="2025-05" db="UniProtKB">
        <authorList>
            <consortium name="EnsemblMetazoa"/>
        </authorList>
    </citation>
    <scope>IDENTIFICATION</scope>
</reference>
<dbReference type="InterPro" id="IPR020309">
    <property type="entry name" value="Smim-14"/>
</dbReference>
<name>A0A6P4EBM9_DRORH</name>
<evidence type="ECO:0000313" key="4">
    <source>
        <dbReference type="EnsemblMetazoa" id="XP_016972558.1"/>
    </source>
</evidence>
<keyword evidence="3" id="KW-0472">Membrane</keyword>
<dbReference type="PANTHER" id="PTHR31019">
    <property type="entry name" value="SMALL INTEGRAL MEMBRANE PROTEIN 14"/>
    <property type="match status" value="1"/>
</dbReference>
<dbReference type="GeneID" id="108039899"/>
<dbReference type="GO" id="GO:0005783">
    <property type="term" value="C:endoplasmic reticulum"/>
    <property type="evidence" value="ECO:0007669"/>
    <property type="project" value="TreeGrafter"/>
</dbReference>
<dbReference type="EnsemblMetazoa" id="XM_017117069.1">
    <property type="protein sequence ID" value="XP_016972558.1"/>
    <property type="gene ID" value="LOC108039899"/>
</dbReference>
<dbReference type="Proteomes" id="UP001652680">
    <property type="component" value="Unassembled WGS sequence"/>
</dbReference>
<dbReference type="Pfam" id="PF11027">
    <property type="entry name" value="DUF2615"/>
    <property type="match status" value="1"/>
</dbReference>
<keyword evidence="3" id="KW-0812">Transmembrane</keyword>
<evidence type="ECO:0000313" key="5">
    <source>
        <dbReference type="Proteomes" id="UP001652680"/>
    </source>
</evidence>
<feature type="transmembrane region" description="Helical" evidence="3">
    <location>
        <begin position="75"/>
        <end position="93"/>
    </location>
</feature>
<evidence type="ECO:0000256" key="2">
    <source>
        <dbReference type="SAM" id="MobiDB-lite"/>
    </source>
</evidence>
<feature type="compositionally biased region" description="Pro residues" evidence="2">
    <location>
        <begin position="120"/>
        <end position="131"/>
    </location>
</feature>
<dbReference type="PANTHER" id="PTHR31019:SF1">
    <property type="entry name" value="SMALL INTEGRAL MEMBRANE PROTEIN 14"/>
    <property type="match status" value="1"/>
</dbReference>
<gene>
    <name evidence="6" type="primary">LOC108039899</name>
    <name evidence="4" type="synonym">108039899</name>
</gene>
<keyword evidence="3" id="KW-1133">Transmembrane helix</keyword>
<dbReference type="OrthoDB" id="10054061at2759"/>
<evidence type="ECO:0000313" key="6">
    <source>
        <dbReference type="RefSeq" id="XP_016972558.1"/>
    </source>
</evidence>